<dbReference type="Proteomes" id="UP001165685">
    <property type="component" value="Unassembled WGS sequence"/>
</dbReference>
<feature type="domain" description="Alcohol dehydrogenase iron-type/glycerol dehydrogenase GldA" evidence="3">
    <location>
        <begin position="13"/>
        <end position="180"/>
    </location>
</feature>
<evidence type="ECO:0000256" key="2">
    <source>
        <dbReference type="SAM" id="MobiDB-lite"/>
    </source>
</evidence>
<organism evidence="5 6">
    <name type="scientific">Nocardiopsis suaedae</name>
    <dbReference type="NCBI Taxonomy" id="3018444"/>
    <lineage>
        <taxon>Bacteria</taxon>
        <taxon>Bacillati</taxon>
        <taxon>Actinomycetota</taxon>
        <taxon>Actinomycetes</taxon>
        <taxon>Streptosporangiales</taxon>
        <taxon>Nocardiopsidaceae</taxon>
        <taxon>Nocardiopsis</taxon>
    </lineage>
</organism>
<dbReference type="GO" id="GO:0004022">
    <property type="term" value="F:alcohol dehydrogenase (NAD+) activity"/>
    <property type="evidence" value="ECO:0007669"/>
    <property type="project" value="UniProtKB-EC"/>
</dbReference>
<feature type="region of interest" description="Disordered" evidence="2">
    <location>
        <begin position="233"/>
        <end position="254"/>
    </location>
</feature>
<proteinExistence type="predicted"/>
<evidence type="ECO:0000259" key="3">
    <source>
        <dbReference type="Pfam" id="PF00465"/>
    </source>
</evidence>
<dbReference type="InterPro" id="IPR001670">
    <property type="entry name" value="ADH_Fe/GldA"/>
</dbReference>
<feature type="compositionally biased region" description="Gly residues" evidence="2">
    <location>
        <begin position="236"/>
        <end position="248"/>
    </location>
</feature>
<dbReference type="EMBL" id="JAQFWP010000013">
    <property type="protein sequence ID" value="MDA2804732.1"/>
    <property type="molecule type" value="Genomic_DNA"/>
</dbReference>
<comment type="caution">
    <text evidence="5">The sequence shown here is derived from an EMBL/GenBank/DDBJ whole genome shotgun (WGS) entry which is preliminary data.</text>
</comment>
<evidence type="ECO:0000256" key="1">
    <source>
        <dbReference type="ARBA" id="ARBA00023002"/>
    </source>
</evidence>
<feature type="domain" description="Fe-containing alcohol dehydrogenase-like C-terminal" evidence="4">
    <location>
        <begin position="192"/>
        <end position="353"/>
    </location>
</feature>
<name>A0ABT4TKW1_9ACTN</name>
<reference evidence="5" key="1">
    <citation type="submission" date="2023-01" db="EMBL/GenBank/DDBJ databases">
        <title>Draft genome sequence of Nocardiopsis sp. LSu2-4 isolated from halophytes.</title>
        <authorList>
            <person name="Duangmal K."/>
            <person name="Chantavorakit T."/>
        </authorList>
    </citation>
    <scope>NUCLEOTIDE SEQUENCE</scope>
    <source>
        <strain evidence="5">LSu2-4</strain>
    </source>
</reference>
<gene>
    <name evidence="5" type="ORF">O4U47_09430</name>
</gene>
<dbReference type="Gene3D" id="3.40.50.1970">
    <property type="match status" value="1"/>
</dbReference>
<dbReference type="PANTHER" id="PTHR11496:SF83">
    <property type="entry name" value="HYDROXYACID-OXOACID TRANSHYDROGENASE, MITOCHONDRIAL"/>
    <property type="match status" value="1"/>
</dbReference>
<evidence type="ECO:0000313" key="6">
    <source>
        <dbReference type="Proteomes" id="UP001165685"/>
    </source>
</evidence>
<dbReference type="PANTHER" id="PTHR11496">
    <property type="entry name" value="ALCOHOL DEHYDROGENASE"/>
    <property type="match status" value="1"/>
</dbReference>
<dbReference type="Pfam" id="PF00465">
    <property type="entry name" value="Fe-ADH"/>
    <property type="match status" value="1"/>
</dbReference>
<sequence>MTGRALEGLSERTEVRFGRGALDALGDVLEERGARRVLVVHGRSSFRSGTRAERVARAAPDVRFFGGIRPNPGADQVAEAVAAARRFTPDAVVGIGGGSAMDAAKAVAVLAAPGAGGANVAAHLRRPELVRWPRVRTLVLVPTVSGSGSELTRFATVYEGGRKLSLDHPEAAADTALVDPDLTASVPPHTAAASALDALCQGVESHWSVAGTDASRELALGAVETVAPPLLRAVGGTRGTRGEGGTDGAGFADPGLREELARGALMAGAAIDRTRTTAAHALSYGLTAGHGVPHGYAVGLHLRWLVGHNAAVTREDNRHPDGPQALRDLVERVRGACRHAGADGVEHLVDRVLAFGGMPESVPGHGGWADALASRRADNNPRAVTERDVLRAMTENTERMQTHG</sequence>
<dbReference type="Gene3D" id="1.20.1090.10">
    <property type="entry name" value="Dehydroquinate synthase-like - alpha domain"/>
    <property type="match status" value="1"/>
</dbReference>
<keyword evidence="1 5" id="KW-0560">Oxidoreductase</keyword>
<dbReference type="RefSeq" id="WP_270677301.1">
    <property type="nucleotide sequence ID" value="NZ_JAQFWP010000013.1"/>
</dbReference>
<accession>A0ABT4TKW1</accession>
<dbReference type="InterPro" id="IPR039697">
    <property type="entry name" value="Alcohol_dehydrogenase_Fe"/>
</dbReference>
<evidence type="ECO:0000259" key="4">
    <source>
        <dbReference type="Pfam" id="PF25137"/>
    </source>
</evidence>
<dbReference type="InterPro" id="IPR056798">
    <property type="entry name" value="ADH_Fe_C"/>
</dbReference>
<protein>
    <submittedName>
        <fullName evidence="5">Iron-containing alcohol dehydrogenase</fullName>
        <ecNumber evidence="5">1.1.1.1</ecNumber>
    </submittedName>
</protein>
<dbReference type="Pfam" id="PF25137">
    <property type="entry name" value="ADH_Fe_C"/>
    <property type="match status" value="1"/>
</dbReference>
<dbReference type="InterPro" id="IPR018211">
    <property type="entry name" value="ADH_Fe_CS"/>
</dbReference>
<dbReference type="EC" id="1.1.1.1" evidence="5"/>
<evidence type="ECO:0000313" key="5">
    <source>
        <dbReference type="EMBL" id="MDA2804732.1"/>
    </source>
</evidence>
<dbReference type="SUPFAM" id="SSF56796">
    <property type="entry name" value="Dehydroquinate synthase-like"/>
    <property type="match status" value="1"/>
</dbReference>
<dbReference type="PROSITE" id="PS00913">
    <property type="entry name" value="ADH_IRON_1"/>
    <property type="match status" value="1"/>
</dbReference>
<keyword evidence="6" id="KW-1185">Reference proteome</keyword>